<evidence type="ECO:0000259" key="3">
    <source>
        <dbReference type="Pfam" id="PF00534"/>
    </source>
</evidence>
<gene>
    <name evidence="4" type="ORF">QTN89_03910</name>
</gene>
<dbReference type="PANTHER" id="PTHR12526:SF510">
    <property type="entry name" value="D-INOSITOL 3-PHOSPHATE GLYCOSYLTRANSFERASE"/>
    <property type="match status" value="1"/>
</dbReference>
<organism evidence="4 5">
    <name type="scientific">Roseiconus lacunae</name>
    <dbReference type="NCBI Taxonomy" id="2605694"/>
    <lineage>
        <taxon>Bacteria</taxon>
        <taxon>Pseudomonadati</taxon>
        <taxon>Planctomycetota</taxon>
        <taxon>Planctomycetia</taxon>
        <taxon>Pirellulales</taxon>
        <taxon>Pirellulaceae</taxon>
        <taxon>Roseiconus</taxon>
    </lineage>
</organism>
<dbReference type="PANTHER" id="PTHR12526">
    <property type="entry name" value="GLYCOSYLTRANSFERASE"/>
    <property type="match status" value="1"/>
</dbReference>
<comment type="caution">
    <text evidence="4">The sequence shown here is derived from an EMBL/GenBank/DDBJ whole genome shotgun (WGS) entry which is preliminary data.</text>
</comment>
<keyword evidence="2 4" id="KW-0808">Transferase</keyword>
<sequence length="409" mass="44763">MSSLVRPLLDSGEVQLAIVTSLPGYPDVEFADDEVTYFNIGANRVLETYGAFRKTRINRLLHKATQIAKRWAPDLIHFHGSERIFGLVRSRGMLTVPSVLSIQGIVEEIHRVYDHGIRSSDRRLAWTVSDLLRYSTPATIRQKYAAQIPLEREILAGVDALIGRTAWDHAHALFRNPSASYFHVDEMIRPPFRQASAWSLDQSSAFTVMSTSGASPIKGLPVLLEAISNLRQVDIPVRLKLAGISPQPGRSGLNRLIHRRIAELGLNDAVDILGWLPAKDLVSHLHTSRCFVTPSLMENSSNALCEAQLVGVPCVASDTGGLSSIVSHRQTGLLCSPGDSTMLAARMNDVLSNSDLAQSLSSNGRAAALQRHAPEQIVRDLLRCYRNVAESSSTPSNQVKQTSAPLLAT</sequence>
<evidence type="ECO:0000256" key="1">
    <source>
        <dbReference type="ARBA" id="ARBA00022676"/>
    </source>
</evidence>
<dbReference type="InterPro" id="IPR001296">
    <property type="entry name" value="Glyco_trans_1"/>
</dbReference>
<evidence type="ECO:0000313" key="4">
    <source>
        <dbReference type="EMBL" id="MDM4014564.1"/>
    </source>
</evidence>
<keyword evidence="1 4" id="KW-0328">Glycosyltransferase</keyword>
<evidence type="ECO:0000313" key="5">
    <source>
        <dbReference type="Proteomes" id="UP001239462"/>
    </source>
</evidence>
<evidence type="ECO:0000256" key="2">
    <source>
        <dbReference type="ARBA" id="ARBA00022679"/>
    </source>
</evidence>
<dbReference type="CDD" id="cd03801">
    <property type="entry name" value="GT4_PimA-like"/>
    <property type="match status" value="1"/>
</dbReference>
<dbReference type="Pfam" id="PF00534">
    <property type="entry name" value="Glycos_transf_1"/>
    <property type="match status" value="1"/>
</dbReference>
<feature type="domain" description="Glycosyl transferase family 1" evidence="3">
    <location>
        <begin position="213"/>
        <end position="365"/>
    </location>
</feature>
<dbReference type="SUPFAM" id="SSF53756">
    <property type="entry name" value="UDP-Glycosyltransferase/glycogen phosphorylase"/>
    <property type="match status" value="1"/>
</dbReference>
<reference evidence="4 5" key="1">
    <citation type="submission" date="2023-06" db="EMBL/GenBank/DDBJ databases">
        <title>Roseiconus lacunae JC819 isolated from Gulf of Mannar region, Tamil Nadu.</title>
        <authorList>
            <person name="Pk S."/>
            <person name="Ch S."/>
            <person name="Ch V.R."/>
        </authorList>
    </citation>
    <scope>NUCLEOTIDE SEQUENCE [LARGE SCALE GENOMIC DNA]</scope>
    <source>
        <strain evidence="4 5">JC819</strain>
    </source>
</reference>
<dbReference type="EC" id="2.4.-.-" evidence="4"/>
<keyword evidence="5" id="KW-1185">Reference proteome</keyword>
<dbReference type="Gene3D" id="3.40.50.2000">
    <property type="entry name" value="Glycogen Phosphorylase B"/>
    <property type="match status" value="2"/>
</dbReference>
<dbReference type="EMBL" id="JASZZN010000002">
    <property type="protein sequence ID" value="MDM4014564.1"/>
    <property type="molecule type" value="Genomic_DNA"/>
</dbReference>
<proteinExistence type="predicted"/>
<protein>
    <submittedName>
        <fullName evidence="4">Glycosyltransferase family 4 protein</fullName>
        <ecNumber evidence="4">2.4.-.-</ecNumber>
    </submittedName>
</protein>
<dbReference type="RefSeq" id="WP_289162268.1">
    <property type="nucleotide sequence ID" value="NZ_JASZZN010000002.1"/>
</dbReference>
<name>A0ABT7PDJ0_9BACT</name>
<accession>A0ABT7PDJ0</accession>
<dbReference type="Proteomes" id="UP001239462">
    <property type="component" value="Unassembled WGS sequence"/>
</dbReference>
<dbReference type="GO" id="GO:0016757">
    <property type="term" value="F:glycosyltransferase activity"/>
    <property type="evidence" value="ECO:0007669"/>
    <property type="project" value="UniProtKB-KW"/>
</dbReference>